<sequence>MTILLIGGTGKTGVPLAHRLVDANYSVLVTSRSGKVPEAFEGLVGPPALSAIPVVKDFIELAITKGVTRFVVLSASATPRGGPGMGQIHQYLAERGGVEYAILRPTWFMENFTYIFYQSIRENDTIASTTKDGRIPFVSVYDIADAAFKALIDDVGRNTEYIILGPESHNYDEAATLLSEVLGRKITHQRLTHEEGKKVWLAFGMEEAHAELMLHMEHLVAVGKEEAHLQSNSPLNFVGNRRLKDYLENNREAWVVKQ</sequence>
<proteinExistence type="predicted"/>
<evidence type="ECO:0000313" key="1">
    <source>
        <dbReference type="EMBL" id="KAG5654549.1"/>
    </source>
</evidence>
<dbReference type="SUPFAM" id="SSF51735">
    <property type="entry name" value="NAD(P)-binding Rossmann-fold domains"/>
    <property type="match status" value="1"/>
</dbReference>
<gene>
    <name evidence="1" type="ORF">H0H81_000074</name>
</gene>
<comment type="caution">
    <text evidence="1">The sequence shown here is derived from an EMBL/GenBank/DDBJ whole genome shotgun (WGS) entry which is preliminary data.</text>
</comment>
<evidence type="ECO:0000313" key="2">
    <source>
        <dbReference type="Proteomes" id="UP000717328"/>
    </source>
</evidence>
<accession>A0A9P7GPR3</accession>
<dbReference type="InterPro" id="IPR051604">
    <property type="entry name" value="Ergot_Alk_Oxidoreductase"/>
</dbReference>
<dbReference type="Proteomes" id="UP000717328">
    <property type="component" value="Unassembled WGS sequence"/>
</dbReference>
<dbReference type="Gene3D" id="3.90.25.10">
    <property type="entry name" value="UDP-galactose 4-epimerase, domain 1"/>
    <property type="match status" value="1"/>
</dbReference>
<dbReference type="Gene3D" id="3.40.50.720">
    <property type="entry name" value="NAD(P)-binding Rossmann-like Domain"/>
    <property type="match status" value="1"/>
</dbReference>
<keyword evidence="2" id="KW-1185">Reference proteome</keyword>
<evidence type="ECO:0008006" key="3">
    <source>
        <dbReference type="Google" id="ProtNLM"/>
    </source>
</evidence>
<protein>
    <recommendedName>
        <fullName evidence="3">NAD(P)-binding domain-containing protein</fullName>
    </recommendedName>
</protein>
<dbReference type="OrthoDB" id="419598at2759"/>
<reference evidence="1" key="1">
    <citation type="submission" date="2021-02" db="EMBL/GenBank/DDBJ databases">
        <authorList>
            <person name="Nieuwenhuis M."/>
            <person name="Van De Peppel L.J.J."/>
        </authorList>
    </citation>
    <scope>NUCLEOTIDE SEQUENCE</scope>
    <source>
        <strain evidence="1">D49</strain>
    </source>
</reference>
<organism evidence="1 2">
    <name type="scientific">Sphagnurus paluster</name>
    <dbReference type="NCBI Taxonomy" id="117069"/>
    <lineage>
        <taxon>Eukaryota</taxon>
        <taxon>Fungi</taxon>
        <taxon>Dikarya</taxon>
        <taxon>Basidiomycota</taxon>
        <taxon>Agaricomycotina</taxon>
        <taxon>Agaricomycetes</taxon>
        <taxon>Agaricomycetidae</taxon>
        <taxon>Agaricales</taxon>
        <taxon>Tricholomatineae</taxon>
        <taxon>Lyophyllaceae</taxon>
        <taxon>Sphagnurus</taxon>
    </lineage>
</organism>
<dbReference type="InterPro" id="IPR036291">
    <property type="entry name" value="NAD(P)-bd_dom_sf"/>
</dbReference>
<dbReference type="AlphaFoldDB" id="A0A9P7GPR3"/>
<name>A0A9P7GPR3_9AGAR</name>
<reference evidence="1" key="2">
    <citation type="submission" date="2021-10" db="EMBL/GenBank/DDBJ databases">
        <title>Phylogenomics reveals ancestral predisposition of the termite-cultivated fungus Termitomyces towards a domesticated lifestyle.</title>
        <authorList>
            <person name="Auxier B."/>
            <person name="Grum-Grzhimaylo A."/>
            <person name="Cardenas M.E."/>
            <person name="Lodge J.D."/>
            <person name="Laessoe T."/>
            <person name="Pedersen O."/>
            <person name="Smith M.E."/>
            <person name="Kuyper T.W."/>
            <person name="Franco-Molano E.A."/>
            <person name="Baroni T.J."/>
            <person name="Aanen D.K."/>
        </authorList>
    </citation>
    <scope>NUCLEOTIDE SEQUENCE</scope>
    <source>
        <strain evidence="1">D49</strain>
    </source>
</reference>
<dbReference type="EMBL" id="JABCKI010000005">
    <property type="protein sequence ID" value="KAG5654549.1"/>
    <property type="molecule type" value="Genomic_DNA"/>
</dbReference>
<dbReference type="PANTHER" id="PTHR43162">
    <property type="match status" value="1"/>
</dbReference>
<dbReference type="PANTHER" id="PTHR43162:SF1">
    <property type="entry name" value="PRESTALK A DIFFERENTIATION PROTEIN A"/>
    <property type="match status" value="1"/>
</dbReference>